<dbReference type="AlphaFoldDB" id="A0A0C2XIP9"/>
<dbReference type="EMBL" id="KN818227">
    <property type="protein sequence ID" value="KIL68858.1"/>
    <property type="molecule type" value="Genomic_DNA"/>
</dbReference>
<proteinExistence type="predicted"/>
<reference evidence="1 2" key="1">
    <citation type="submission" date="2014-04" db="EMBL/GenBank/DDBJ databases">
        <title>Evolutionary Origins and Diversification of the Mycorrhizal Mutualists.</title>
        <authorList>
            <consortium name="DOE Joint Genome Institute"/>
            <consortium name="Mycorrhizal Genomics Consortium"/>
            <person name="Kohler A."/>
            <person name="Kuo A."/>
            <person name="Nagy L.G."/>
            <person name="Floudas D."/>
            <person name="Copeland A."/>
            <person name="Barry K.W."/>
            <person name="Cichocki N."/>
            <person name="Veneault-Fourrey C."/>
            <person name="LaButti K."/>
            <person name="Lindquist E.A."/>
            <person name="Lipzen A."/>
            <person name="Lundell T."/>
            <person name="Morin E."/>
            <person name="Murat C."/>
            <person name="Riley R."/>
            <person name="Ohm R."/>
            <person name="Sun H."/>
            <person name="Tunlid A."/>
            <person name="Henrissat B."/>
            <person name="Grigoriev I.V."/>
            <person name="Hibbett D.S."/>
            <person name="Martin F."/>
        </authorList>
    </citation>
    <scope>NUCLEOTIDE SEQUENCE [LARGE SCALE GENOMIC DNA]</scope>
    <source>
        <strain evidence="1 2">Koide BX008</strain>
    </source>
</reference>
<keyword evidence="2" id="KW-1185">Reference proteome</keyword>
<organism evidence="1 2">
    <name type="scientific">Amanita muscaria (strain Koide BX008)</name>
    <dbReference type="NCBI Taxonomy" id="946122"/>
    <lineage>
        <taxon>Eukaryota</taxon>
        <taxon>Fungi</taxon>
        <taxon>Dikarya</taxon>
        <taxon>Basidiomycota</taxon>
        <taxon>Agaricomycotina</taxon>
        <taxon>Agaricomycetes</taxon>
        <taxon>Agaricomycetidae</taxon>
        <taxon>Agaricales</taxon>
        <taxon>Pluteineae</taxon>
        <taxon>Amanitaceae</taxon>
        <taxon>Amanita</taxon>
    </lineage>
</organism>
<gene>
    <name evidence="1" type="ORF">M378DRAFT_834045</name>
</gene>
<dbReference type="Proteomes" id="UP000054549">
    <property type="component" value="Unassembled WGS sequence"/>
</dbReference>
<protein>
    <submittedName>
        <fullName evidence="1">Uncharacterized protein</fullName>
    </submittedName>
</protein>
<name>A0A0C2XIP9_AMAMK</name>
<sequence length="60" mass="6603">MSLYILALKFGSTQPRDTAVFQSALGLNSQKTRPSLAYARTWRTTVSFSSAIVRLLAGRP</sequence>
<evidence type="ECO:0000313" key="2">
    <source>
        <dbReference type="Proteomes" id="UP000054549"/>
    </source>
</evidence>
<accession>A0A0C2XIP9</accession>
<evidence type="ECO:0000313" key="1">
    <source>
        <dbReference type="EMBL" id="KIL68858.1"/>
    </source>
</evidence>
<dbReference type="InParanoid" id="A0A0C2XIP9"/>
<dbReference type="HOGENOM" id="CLU_2941269_0_0_1"/>